<dbReference type="GO" id="GO:0022857">
    <property type="term" value="F:transmembrane transporter activity"/>
    <property type="evidence" value="ECO:0007669"/>
    <property type="project" value="InterPro"/>
</dbReference>
<gene>
    <name evidence="9" type="ORF">CR159_18745</name>
</gene>
<evidence type="ECO:0000256" key="3">
    <source>
        <dbReference type="ARBA" id="ARBA00022448"/>
    </source>
</evidence>
<dbReference type="GO" id="GO:0005886">
    <property type="term" value="C:plasma membrane"/>
    <property type="evidence" value="ECO:0007669"/>
    <property type="project" value="UniProtKB-SubCell"/>
</dbReference>
<feature type="transmembrane region" description="Helical" evidence="8">
    <location>
        <begin position="210"/>
        <end position="230"/>
    </location>
</feature>
<proteinExistence type="inferred from homology"/>
<evidence type="ECO:0000313" key="9">
    <source>
        <dbReference type="EMBL" id="PLC48330.1"/>
    </source>
</evidence>
<dbReference type="SUPFAM" id="SSF81345">
    <property type="entry name" value="ABC transporter involved in vitamin B12 uptake, BtuC"/>
    <property type="match status" value="1"/>
</dbReference>
<feature type="transmembrane region" description="Helical" evidence="8">
    <location>
        <begin position="83"/>
        <end position="100"/>
    </location>
</feature>
<dbReference type="PANTHER" id="PTHR30472">
    <property type="entry name" value="FERRIC ENTEROBACTIN TRANSPORT SYSTEM PERMEASE PROTEIN"/>
    <property type="match status" value="1"/>
</dbReference>
<accession>A0A2N4TZY2</accession>
<dbReference type="AlphaFoldDB" id="A0A2N4TZY2"/>
<keyword evidence="3" id="KW-0813">Transport</keyword>
<evidence type="ECO:0000256" key="4">
    <source>
        <dbReference type="ARBA" id="ARBA00022475"/>
    </source>
</evidence>
<organism evidence="9 10">
    <name type="scientific">Pollutimonas subterranea</name>
    <dbReference type="NCBI Taxonomy" id="2045210"/>
    <lineage>
        <taxon>Bacteria</taxon>
        <taxon>Pseudomonadati</taxon>
        <taxon>Pseudomonadota</taxon>
        <taxon>Betaproteobacteria</taxon>
        <taxon>Burkholderiales</taxon>
        <taxon>Alcaligenaceae</taxon>
        <taxon>Pollutimonas</taxon>
    </lineage>
</organism>
<evidence type="ECO:0000256" key="5">
    <source>
        <dbReference type="ARBA" id="ARBA00022692"/>
    </source>
</evidence>
<dbReference type="EMBL" id="PDNW01000022">
    <property type="protein sequence ID" value="PLC48330.1"/>
    <property type="molecule type" value="Genomic_DNA"/>
</dbReference>
<comment type="similarity">
    <text evidence="2">Belongs to the binding-protein-dependent transport system permease family. FecCD subfamily.</text>
</comment>
<feature type="transmembrane region" description="Helical" evidence="8">
    <location>
        <begin position="326"/>
        <end position="343"/>
    </location>
</feature>
<dbReference type="InterPro" id="IPR000522">
    <property type="entry name" value="ABC_transptr_permease_BtuC"/>
</dbReference>
<dbReference type="CDD" id="cd06550">
    <property type="entry name" value="TM_ABC_iron-siderophores_like"/>
    <property type="match status" value="1"/>
</dbReference>
<evidence type="ECO:0000256" key="1">
    <source>
        <dbReference type="ARBA" id="ARBA00004651"/>
    </source>
</evidence>
<keyword evidence="7 8" id="KW-0472">Membrane</keyword>
<name>A0A2N4TZY2_9BURK</name>
<dbReference type="OrthoDB" id="9811721at2"/>
<evidence type="ECO:0000256" key="6">
    <source>
        <dbReference type="ARBA" id="ARBA00022989"/>
    </source>
</evidence>
<keyword evidence="5 8" id="KW-0812">Transmembrane</keyword>
<feature type="transmembrane region" description="Helical" evidence="8">
    <location>
        <begin position="166"/>
        <end position="190"/>
    </location>
</feature>
<evidence type="ECO:0000313" key="10">
    <source>
        <dbReference type="Proteomes" id="UP000234190"/>
    </source>
</evidence>
<evidence type="ECO:0000256" key="8">
    <source>
        <dbReference type="SAM" id="Phobius"/>
    </source>
</evidence>
<feature type="transmembrane region" description="Helical" evidence="8">
    <location>
        <begin position="139"/>
        <end position="159"/>
    </location>
</feature>
<feature type="transmembrane region" description="Helical" evidence="8">
    <location>
        <begin position="294"/>
        <end position="314"/>
    </location>
</feature>
<dbReference type="Proteomes" id="UP000234190">
    <property type="component" value="Unassembled WGS sequence"/>
</dbReference>
<comment type="subcellular location">
    <subcellularLocation>
        <location evidence="1">Cell membrane</location>
        <topology evidence="1">Multi-pass membrane protein</topology>
    </subcellularLocation>
</comment>
<dbReference type="PANTHER" id="PTHR30472:SF24">
    <property type="entry name" value="FERRIC ENTEROBACTIN TRANSPORT SYSTEM PERMEASE PROTEIN FEPG"/>
    <property type="match status" value="1"/>
</dbReference>
<comment type="caution">
    <text evidence="9">The sequence shown here is derived from an EMBL/GenBank/DDBJ whole genome shotgun (WGS) entry which is preliminary data.</text>
</comment>
<evidence type="ECO:0000256" key="2">
    <source>
        <dbReference type="ARBA" id="ARBA00007935"/>
    </source>
</evidence>
<protein>
    <submittedName>
        <fullName evidence="9">ABC transporter permease</fullName>
    </submittedName>
</protein>
<dbReference type="RefSeq" id="WP_102075487.1">
    <property type="nucleotide sequence ID" value="NZ_PDNW01000022.1"/>
</dbReference>
<dbReference type="InterPro" id="IPR037294">
    <property type="entry name" value="ABC_BtuC-like"/>
</dbReference>
<dbReference type="Gene3D" id="1.10.3470.10">
    <property type="entry name" value="ABC transporter involved in vitamin B12 uptake, BtuC"/>
    <property type="match status" value="1"/>
</dbReference>
<sequence length="351" mass="36231">MFNQNKNTPAGYWLLTVGSYRILVHRRGSFAALALIAALIVTAGLSLVWGVEDLSLVSVFFNAAGLGDPMHVFLIQELRMPRLIAGLATGFALGVAGCLLQTLARNRLATPGIIGIDDGATAFAVASIVAVPTSLAPSALALSGAAVAAALAFGLSGAAGSRGYRFIVVGIGVGAMFGALTNFMLARAHIDSANLAYPWTVGSLNARPPEAVWVLMAGLLVCVPCAKYLARALNVLRFSDAVAQGLGINLRRVRIYTLVVTVILTALGVAVVGPVGLIALAAPEVARHLAGHQGVAVMGAGLAGALLMLVADWAGRSLFAPIEIPVGVIMAAVGGPYLLWILLRQPSRRTE</sequence>
<keyword evidence="4" id="KW-1003">Cell membrane</keyword>
<feature type="transmembrane region" description="Helical" evidence="8">
    <location>
        <begin position="255"/>
        <end position="282"/>
    </location>
</feature>
<evidence type="ECO:0000256" key="7">
    <source>
        <dbReference type="ARBA" id="ARBA00023136"/>
    </source>
</evidence>
<keyword evidence="10" id="KW-1185">Reference proteome</keyword>
<feature type="transmembrane region" description="Helical" evidence="8">
    <location>
        <begin position="112"/>
        <end position="133"/>
    </location>
</feature>
<reference evidence="9 10" key="1">
    <citation type="submission" date="2017-10" db="EMBL/GenBank/DDBJ databases">
        <title>Two draft genome sequences of Pusillimonas sp. strains isolated from a nitrate- and radionuclide-contaminated groundwater in Russia.</title>
        <authorList>
            <person name="Grouzdev D.S."/>
            <person name="Tourova T.P."/>
            <person name="Goeva M.A."/>
            <person name="Babich T.L."/>
            <person name="Sokolova D.S."/>
            <person name="Abdullin R."/>
            <person name="Poltaraus A.B."/>
            <person name="Toshchakov S.V."/>
            <person name="Nazina T.N."/>
        </authorList>
    </citation>
    <scope>NUCLEOTIDE SEQUENCE [LARGE SCALE GENOMIC DNA]</scope>
    <source>
        <strain evidence="9 10">JR1/69-3-13</strain>
    </source>
</reference>
<dbReference type="Pfam" id="PF01032">
    <property type="entry name" value="FecCD"/>
    <property type="match status" value="1"/>
</dbReference>
<feature type="transmembrane region" description="Helical" evidence="8">
    <location>
        <begin position="30"/>
        <end position="51"/>
    </location>
</feature>
<keyword evidence="6 8" id="KW-1133">Transmembrane helix</keyword>
<dbReference type="GO" id="GO:0033214">
    <property type="term" value="P:siderophore-iron import into cell"/>
    <property type="evidence" value="ECO:0007669"/>
    <property type="project" value="TreeGrafter"/>
</dbReference>